<sequence length="133" mass="14555">MQTPPDEGRHGHGHGPDGRRRGAALSAQPAEADLTRRIYLVPYTAVRLTIGFDFPSGYPSGFAQALTGRDDPFAMWAWRAGRFDDAPKRNSRFDLAGQINRGVAGAGPLRFNGLQRKIDVPSRRKPLCAPAFP</sequence>
<evidence type="ECO:0000313" key="3">
    <source>
        <dbReference type="Proteomes" id="UP000249165"/>
    </source>
</evidence>
<comment type="caution">
    <text evidence="2">The sequence shown here is derived from an EMBL/GenBank/DDBJ whole genome shotgun (WGS) entry which is preliminary data.</text>
</comment>
<keyword evidence="3" id="KW-1185">Reference proteome</keyword>
<dbReference type="EMBL" id="QLMG01000013">
    <property type="protein sequence ID" value="RAK18287.1"/>
    <property type="molecule type" value="Genomic_DNA"/>
</dbReference>
<proteinExistence type="predicted"/>
<dbReference type="AlphaFoldDB" id="A0A327YCV0"/>
<name>A0A327YCV0_9RHOB</name>
<evidence type="ECO:0000313" key="2">
    <source>
        <dbReference type="EMBL" id="RAK18287.1"/>
    </source>
</evidence>
<feature type="region of interest" description="Disordered" evidence="1">
    <location>
        <begin position="1"/>
        <end position="29"/>
    </location>
</feature>
<accession>A0A327YCV0</accession>
<dbReference type="Proteomes" id="UP000249165">
    <property type="component" value="Unassembled WGS sequence"/>
</dbReference>
<gene>
    <name evidence="2" type="ORF">ATI53_10136</name>
</gene>
<feature type="compositionally biased region" description="Basic and acidic residues" evidence="1">
    <location>
        <begin position="1"/>
        <end position="20"/>
    </location>
</feature>
<evidence type="ECO:0000256" key="1">
    <source>
        <dbReference type="SAM" id="MobiDB-lite"/>
    </source>
</evidence>
<organism evidence="2 3">
    <name type="scientific">Salipiger aestuarii</name>
    <dbReference type="NCBI Taxonomy" id="568098"/>
    <lineage>
        <taxon>Bacteria</taxon>
        <taxon>Pseudomonadati</taxon>
        <taxon>Pseudomonadota</taxon>
        <taxon>Alphaproteobacteria</taxon>
        <taxon>Rhodobacterales</taxon>
        <taxon>Roseobacteraceae</taxon>
        <taxon>Salipiger</taxon>
    </lineage>
</organism>
<protein>
    <submittedName>
        <fullName evidence="2">Uncharacterized protein</fullName>
    </submittedName>
</protein>
<reference evidence="2 3" key="1">
    <citation type="submission" date="2018-06" db="EMBL/GenBank/DDBJ databases">
        <title>Genomic Encyclopedia of Archaeal and Bacterial Type Strains, Phase II (KMG-II): from individual species to whole genera.</title>
        <authorList>
            <person name="Goeker M."/>
        </authorList>
    </citation>
    <scope>NUCLEOTIDE SEQUENCE [LARGE SCALE GENOMIC DNA]</scope>
    <source>
        <strain evidence="2 3">DSM 22011</strain>
    </source>
</reference>